<dbReference type="EMBL" id="KV407459">
    <property type="protein sequence ID" value="KZF21946.1"/>
    <property type="molecule type" value="Genomic_DNA"/>
</dbReference>
<keyword evidence="3" id="KW-1185">Reference proteome</keyword>
<accession>A0A165GAB8</accession>
<dbReference type="OrthoDB" id="5418599at2759"/>
<dbReference type="InterPro" id="IPR003615">
    <property type="entry name" value="HNH_nuc"/>
</dbReference>
<dbReference type="InParanoid" id="A0A165GAB8"/>
<sequence>MEADIVEPCNEGLVGRVSSFFSNESSLSTVPSDFETRAACDRIASYHPRDSNDNTQKVLSSFIQYLPVEGRCLLSQFIVETSDDGTLFDLYNHLLTTILVPMKARGPTPGITPSPFSNNEAIKQEIAALITESPSRIEQRKLKAMCLERDNFQCMLTGFSDALADDDKKREGMTGDLELAHILPFSISQWKNTKEHHEIAQIWTTLKRCFPQISLGPSDINRPINAMTLFESVHSAFGRCAIALEPTEVDNEYQILILGKTFPTFLNYFLPKPNDHGHRLIKFTQHSDVELPSRSLLLMHASLAKILHASGMSERIDKVLQDREDIGCLATDGSTRVDELLFAF</sequence>
<dbReference type="GeneID" id="28897802"/>
<proteinExistence type="predicted"/>
<dbReference type="STRING" id="1328760.A0A165GAB8"/>
<dbReference type="Proteomes" id="UP000076632">
    <property type="component" value="Unassembled WGS sequence"/>
</dbReference>
<reference evidence="2 3" key="1">
    <citation type="journal article" date="2016" name="Fungal Biol.">
        <title>The genome of Xylona heveae provides a window into fungal endophytism.</title>
        <authorList>
            <person name="Gazis R."/>
            <person name="Kuo A."/>
            <person name="Riley R."/>
            <person name="LaButti K."/>
            <person name="Lipzen A."/>
            <person name="Lin J."/>
            <person name="Amirebrahimi M."/>
            <person name="Hesse C.N."/>
            <person name="Spatafora J.W."/>
            <person name="Henrissat B."/>
            <person name="Hainaut M."/>
            <person name="Grigoriev I.V."/>
            <person name="Hibbett D.S."/>
        </authorList>
    </citation>
    <scope>NUCLEOTIDE SEQUENCE [LARGE SCALE GENOMIC DNA]</scope>
    <source>
        <strain evidence="2 3">TC161</strain>
    </source>
</reference>
<organism evidence="2 3">
    <name type="scientific">Xylona heveae (strain CBS 132557 / TC161)</name>
    <dbReference type="NCBI Taxonomy" id="1328760"/>
    <lineage>
        <taxon>Eukaryota</taxon>
        <taxon>Fungi</taxon>
        <taxon>Dikarya</taxon>
        <taxon>Ascomycota</taxon>
        <taxon>Pezizomycotina</taxon>
        <taxon>Xylonomycetes</taxon>
        <taxon>Xylonales</taxon>
        <taxon>Xylonaceae</taxon>
        <taxon>Xylona</taxon>
    </lineage>
</organism>
<dbReference type="Pfam" id="PF13391">
    <property type="entry name" value="HNH_2"/>
    <property type="match status" value="1"/>
</dbReference>
<evidence type="ECO:0000313" key="2">
    <source>
        <dbReference type="EMBL" id="KZF21946.1"/>
    </source>
</evidence>
<evidence type="ECO:0000313" key="3">
    <source>
        <dbReference type="Proteomes" id="UP000076632"/>
    </source>
</evidence>
<dbReference type="OMA" id="TKHADYE"/>
<protein>
    <recommendedName>
        <fullName evidence="1">HNH nuclease domain-containing protein</fullName>
    </recommendedName>
</protein>
<dbReference type="RefSeq" id="XP_018187501.1">
    <property type="nucleotide sequence ID" value="XM_018332665.1"/>
</dbReference>
<dbReference type="AlphaFoldDB" id="A0A165GAB8"/>
<gene>
    <name evidence="2" type="ORF">L228DRAFT_247558</name>
</gene>
<name>A0A165GAB8_XYLHT</name>
<feature type="domain" description="HNH nuclease" evidence="1">
    <location>
        <begin position="154"/>
        <end position="244"/>
    </location>
</feature>
<evidence type="ECO:0000259" key="1">
    <source>
        <dbReference type="Pfam" id="PF13391"/>
    </source>
</evidence>